<comment type="caution">
    <text evidence="3">The sequence shown here is derived from an EMBL/GenBank/DDBJ whole genome shotgun (WGS) entry which is preliminary data.</text>
</comment>
<accession>A0ABX0SJC7</accession>
<dbReference type="PANTHER" id="PTHR43459:SF1">
    <property type="entry name" value="EG:BACN32G11.4 PROTEIN"/>
    <property type="match status" value="1"/>
</dbReference>
<dbReference type="InterPro" id="IPR011004">
    <property type="entry name" value="Trimer_LpxA-like_sf"/>
</dbReference>
<dbReference type="Pfam" id="PF00132">
    <property type="entry name" value="Hexapep"/>
    <property type="match status" value="1"/>
</dbReference>
<sequence>MELTWIDYSVRDHVAHIVLNRPERLNALDTVVADDLLDALGAAAADDEVRVIVLAGAGRAFCAGGDMAQFEADLAHDRGNVRALVRALGRVVWLMRAIPKPVVASVQRVAAGAGLGLVLAADFVLASDDVTLSTAFVRLGLASDTGVGFVLTRTLGHLRASDLLMRSRPVPASEAVTLGLVTRVVPATDLVRQTAELAAELAAGPADALAAIKQQVWASTFTGFERYLEDEPAVQTLLSRSPDFAEGLAAFRERRQPGFGQALRVAPAQTGVRSAAGQIRTAPNRMVPNRELPSGLSGERLSRLPAVHQTSRVVDSTLGEWTDIGPRCLVSESTIGDYSYLAGDVDCVYATVGKYCSIASHVRINPGNHPMWRVTQHHMTYRRSAFGLGDDDERFFEWRRSHPVTIGNDVWVGHGATIMPGVSIGDGAVVGASAVVTHDVEPYTVVAGVPAHVLRERFPRDVAEAIRATRWWDWSREELEERIDDLGDVDTFLTRHGHRQGAARRGDTSWG</sequence>
<dbReference type="PANTHER" id="PTHR43459">
    <property type="entry name" value="ENOYL-COA HYDRATASE"/>
    <property type="match status" value="1"/>
</dbReference>
<dbReference type="EMBL" id="JAAMOZ010000001">
    <property type="protein sequence ID" value="NIH57413.1"/>
    <property type="molecule type" value="Genomic_DNA"/>
</dbReference>
<dbReference type="CDD" id="cd06558">
    <property type="entry name" value="crotonase-like"/>
    <property type="match status" value="1"/>
</dbReference>
<dbReference type="InterPro" id="IPR001753">
    <property type="entry name" value="Enoyl-CoA_hydra/iso"/>
</dbReference>
<keyword evidence="2" id="KW-0677">Repeat</keyword>
<reference evidence="3 4" key="1">
    <citation type="submission" date="2020-02" db="EMBL/GenBank/DDBJ databases">
        <title>Sequencing the genomes of 1000 actinobacteria strains.</title>
        <authorList>
            <person name="Klenk H.-P."/>
        </authorList>
    </citation>
    <scope>NUCLEOTIDE SEQUENCE [LARGE SCALE GENOMIC DNA]</scope>
    <source>
        <strain evidence="3 4">DSM 19609</strain>
    </source>
</reference>
<keyword evidence="4" id="KW-1185">Reference proteome</keyword>
<evidence type="ECO:0000313" key="3">
    <source>
        <dbReference type="EMBL" id="NIH57413.1"/>
    </source>
</evidence>
<dbReference type="CDD" id="cd03349">
    <property type="entry name" value="LbH_XAT"/>
    <property type="match status" value="1"/>
</dbReference>
<gene>
    <name evidence="3" type="ORF">FB473_002058</name>
</gene>
<dbReference type="Pfam" id="PF00378">
    <property type="entry name" value="ECH_1"/>
    <property type="match status" value="1"/>
</dbReference>
<evidence type="ECO:0000256" key="1">
    <source>
        <dbReference type="ARBA" id="ARBA00022679"/>
    </source>
</evidence>
<dbReference type="Proteomes" id="UP000749311">
    <property type="component" value="Unassembled WGS sequence"/>
</dbReference>
<name>A0ABX0SJC7_9ACTN</name>
<dbReference type="PROSITE" id="PS00101">
    <property type="entry name" value="HEXAPEP_TRANSFERASES"/>
    <property type="match status" value="1"/>
</dbReference>
<protein>
    <submittedName>
        <fullName evidence="3">Phosphonate metabolism protein (Transferase hexapeptide repeat family)</fullName>
    </submittedName>
</protein>
<dbReference type="Gene3D" id="3.90.226.10">
    <property type="entry name" value="2-enoyl-CoA Hydratase, Chain A, domain 1"/>
    <property type="match status" value="1"/>
</dbReference>
<dbReference type="SUPFAM" id="SSF51161">
    <property type="entry name" value="Trimeric LpxA-like enzymes"/>
    <property type="match status" value="1"/>
</dbReference>
<dbReference type="NCBIfam" id="TIGR03308">
    <property type="entry name" value="phn_thr-fam"/>
    <property type="match status" value="1"/>
</dbReference>
<dbReference type="RefSeq" id="WP_167167074.1">
    <property type="nucleotide sequence ID" value="NZ_BAAAOO010000016.1"/>
</dbReference>
<evidence type="ECO:0000256" key="2">
    <source>
        <dbReference type="ARBA" id="ARBA00022737"/>
    </source>
</evidence>
<keyword evidence="1" id="KW-0808">Transferase</keyword>
<evidence type="ECO:0000313" key="4">
    <source>
        <dbReference type="Proteomes" id="UP000749311"/>
    </source>
</evidence>
<dbReference type="InterPro" id="IPR017694">
    <property type="entry name" value="Phosphonate_tfrase_rpt"/>
</dbReference>
<dbReference type="InterPro" id="IPR018357">
    <property type="entry name" value="Hexapep_transf_CS"/>
</dbReference>
<dbReference type="SUPFAM" id="SSF52096">
    <property type="entry name" value="ClpP/crotonase"/>
    <property type="match status" value="1"/>
</dbReference>
<dbReference type="InterPro" id="IPR029045">
    <property type="entry name" value="ClpP/crotonase-like_dom_sf"/>
</dbReference>
<organism evidence="3 4">
    <name type="scientific">Brooklawnia cerclae</name>
    <dbReference type="NCBI Taxonomy" id="349934"/>
    <lineage>
        <taxon>Bacteria</taxon>
        <taxon>Bacillati</taxon>
        <taxon>Actinomycetota</taxon>
        <taxon>Actinomycetes</taxon>
        <taxon>Propionibacteriales</taxon>
        <taxon>Propionibacteriaceae</taxon>
        <taxon>Brooklawnia</taxon>
    </lineage>
</organism>
<dbReference type="InterPro" id="IPR001451">
    <property type="entry name" value="Hexapep"/>
</dbReference>
<dbReference type="Gene3D" id="2.160.10.10">
    <property type="entry name" value="Hexapeptide repeat proteins"/>
    <property type="match status" value="1"/>
</dbReference>
<proteinExistence type="predicted"/>